<evidence type="ECO:0000313" key="2">
    <source>
        <dbReference type="Proteomes" id="UP000287033"/>
    </source>
</evidence>
<comment type="caution">
    <text evidence="1">The sequence shown here is derived from an EMBL/GenBank/DDBJ whole genome shotgun (WGS) entry which is preliminary data.</text>
</comment>
<proteinExistence type="predicted"/>
<dbReference type="EMBL" id="BEZZ01003691">
    <property type="protein sequence ID" value="GCC20213.1"/>
    <property type="molecule type" value="Genomic_DNA"/>
</dbReference>
<evidence type="ECO:0000313" key="1">
    <source>
        <dbReference type="EMBL" id="GCC20213.1"/>
    </source>
</evidence>
<protein>
    <submittedName>
        <fullName evidence="1">Uncharacterized protein</fullName>
    </submittedName>
</protein>
<sequence>MRLIMPTLALPSRVAQPDLTRRFCRLSLLRGRSLPGVQADFYPFTTVESGLNWDGSECDGSYRLGHFQAGSLSRI</sequence>
<reference evidence="1 2" key="1">
    <citation type="journal article" date="2018" name="Nat. Ecol. Evol.">
        <title>Shark genomes provide insights into elasmobranch evolution and the origin of vertebrates.</title>
        <authorList>
            <person name="Hara Y"/>
            <person name="Yamaguchi K"/>
            <person name="Onimaru K"/>
            <person name="Kadota M"/>
            <person name="Koyanagi M"/>
            <person name="Keeley SD"/>
            <person name="Tatsumi K"/>
            <person name="Tanaka K"/>
            <person name="Motone F"/>
            <person name="Kageyama Y"/>
            <person name="Nozu R"/>
            <person name="Adachi N"/>
            <person name="Nishimura O"/>
            <person name="Nakagawa R"/>
            <person name="Tanegashima C"/>
            <person name="Kiyatake I"/>
            <person name="Matsumoto R"/>
            <person name="Murakumo K"/>
            <person name="Nishida K"/>
            <person name="Terakita A"/>
            <person name="Kuratani S"/>
            <person name="Sato K"/>
            <person name="Hyodo S Kuraku.S."/>
        </authorList>
    </citation>
    <scope>NUCLEOTIDE SEQUENCE [LARGE SCALE GENOMIC DNA]</scope>
</reference>
<dbReference type="AlphaFoldDB" id="A0A401RQ10"/>
<accession>A0A401RQ10</accession>
<dbReference type="Proteomes" id="UP000287033">
    <property type="component" value="Unassembled WGS sequence"/>
</dbReference>
<name>A0A401RQ10_CHIPU</name>
<keyword evidence="2" id="KW-1185">Reference proteome</keyword>
<organism evidence="1 2">
    <name type="scientific">Chiloscyllium punctatum</name>
    <name type="common">Brownbanded bambooshark</name>
    <name type="synonym">Hemiscyllium punctatum</name>
    <dbReference type="NCBI Taxonomy" id="137246"/>
    <lineage>
        <taxon>Eukaryota</taxon>
        <taxon>Metazoa</taxon>
        <taxon>Chordata</taxon>
        <taxon>Craniata</taxon>
        <taxon>Vertebrata</taxon>
        <taxon>Chondrichthyes</taxon>
        <taxon>Elasmobranchii</taxon>
        <taxon>Galeomorphii</taxon>
        <taxon>Galeoidea</taxon>
        <taxon>Orectolobiformes</taxon>
        <taxon>Hemiscylliidae</taxon>
        <taxon>Chiloscyllium</taxon>
    </lineage>
</organism>
<gene>
    <name evidence="1" type="ORF">chiPu_0021311</name>
</gene>